<evidence type="ECO:0000313" key="1">
    <source>
        <dbReference type="EMBL" id="JAE28363.1"/>
    </source>
</evidence>
<organism evidence="1">
    <name type="scientific">Arundo donax</name>
    <name type="common">Giant reed</name>
    <name type="synonym">Donax arundinaceus</name>
    <dbReference type="NCBI Taxonomy" id="35708"/>
    <lineage>
        <taxon>Eukaryota</taxon>
        <taxon>Viridiplantae</taxon>
        <taxon>Streptophyta</taxon>
        <taxon>Embryophyta</taxon>
        <taxon>Tracheophyta</taxon>
        <taxon>Spermatophyta</taxon>
        <taxon>Magnoliopsida</taxon>
        <taxon>Liliopsida</taxon>
        <taxon>Poales</taxon>
        <taxon>Poaceae</taxon>
        <taxon>PACMAD clade</taxon>
        <taxon>Arundinoideae</taxon>
        <taxon>Arundineae</taxon>
        <taxon>Arundo</taxon>
    </lineage>
</organism>
<accession>A0A0A9H631</accession>
<reference evidence="1" key="2">
    <citation type="journal article" date="2015" name="Data Brief">
        <title>Shoot transcriptome of the giant reed, Arundo donax.</title>
        <authorList>
            <person name="Barrero R.A."/>
            <person name="Guerrero F.D."/>
            <person name="Moolhuijzen P."/>
            <person name="Goolsby J.A."/>
            <person name="Tidwell J."/>
            <person name="Bellgard S.E."/>
            <person name="Bellgard M.I."/>
        </authorList>
    </citation>
    <scope>NUCLEOTIDE SEQUENCE</scope>
    <source>
        <tissue evidence="1">Shoot tissue taken approximately 20 cm above the soil surface</tissue>
    </source>
</reference>
<protein>
    <submittedName>
        <fullName evidence="1">Uncharacterized protein</fullName>
    </submittedName>
</protein>
<name>A0A0A9H631_ARUDO</name>
<reference evidence="1" key="1">
    <citation type="submission" date="2014-09" db="EMBL/GenBank/DDBJ databases">
        <authorList>
            <person name="Magalhaes I.L.F."/>
            <person name="Oliveira U."/>
            <person name="Santos F.R."/>
            <person name="Vidigal T.H.D.A."/>
            <person name="Brescovit A.D."/>
            <person name="Santos A.J."/>
        </authorList>
    </citation>
    <scope>NUCLEOTIDE SEQUENCE</scope>
    <source>
        <tissue evidence="1">Shoot tissue taken approximately 20 cm above the soil surface</tissue>
    </source>
</reference>
<sequence>MDCVTIDHTRKFNHFKVSLLENLLFFYLWAKRSVIEVLLFVEWFGCTFHQEHQ</sequence>
<dbReference type="AlphaFoldDB" id="A0A0A9H631"/>
<proteinExistence type="predicted"/>
<dbReference type="EMBL" id="GBRH01169533">
    <property type="protein sequence ID" value="JAE28363.1"/>
    <property type="molecule type" value="Transcribed_RNA"/>
</dbReference>